<dbReference type="Pfam" id="PF13419">
    <property type="entry name" value="HAD_2"/>
    <property type="match status" value="1"/>
</dbReference>
<dbReference type="InterPro" id="IPR023198">
    <property type="entry name" value="PGP-like_dom2"/>
</dbReference>
<name>W0SGB6_9PROT</name>
<evidence type="ECO:0000256" key="1">
    <source>
        <dbReference type="ARBA" id="ARBA00022723"/>
    </source>
</evidence>
<dbReference type="Gene3D" id="3.40.50.1000">
    <property type="entry name" value="HAD superfamily/HAD-like"/>
    <property type="match status" value="1"/>
</dbReference>
<dbReference type="SUPFAM" id="SSF56784">
    <property type="entry name" value="HAD-like"/>
    <property type="match status" value="1"/>
</dbReference>
<dbReference type="HOGENOM" id="CLU_045011_19_1_4"/>
<dbReference type="GO" id="GO:0046872">
    <property type="term" value="F:metal ion binding"/>
    <property type="evidence" value="ECO:0007669"/>
    <property type="project" value="UniProtKB-KW"/>
</dbReference>
<proteinExistence type="predicted"/>
<dbReference type="KEGG" id="shd:SUTH_01998"/>
<sequence length="219" mass="23025">MPEAVLFDLDGTLADTAPDLGGALNQLLLEQGRGPLPMEQLRPHVSSGARGMIGAGLGITPADPAYMALQQRFLAIYQEALCVGTRLFEGMAEHLDELETQGIPWGIVTNKSQRFAIPLMEGLGLRQRSLCIVCGDSAQRSKPHAHPMQLASAVIGIAAADCIYVGDDERDVISGRAVGMRTVVAAWGYLGDGKPPAAWGADAIAASPQDILGIAAANR</sequence>
<evidence type="ECO:0000313" key="6">
    <source>
        <dbReference type="Proteomes" id="UP000031637"/>
    </source>
</evidence>
<dbReference type="Gene3D" id="1.10.150.240">
    <property type="entry name" value="Putative phosphatase, domain 2"/>
    <property type="match status" value="1"/>
</dbReference>
<protein>
    <submittedName>
        <fullName evidence="5">Phosphoglycolate phosphatase</fullName>
    </submittedName>
</protein>
<dbReference type="GO" id="GO:0006281">
    <property type="term" value="P:DNA repair"/>
    <property type="evidence" value="ECO:0007669"/>
    <property type="project" value="TreeGrafter"/>
</dbReference>
<dbReference type="NCBIfam" id="TIGR01549">
    <property type="entry name" value="HAD-SF-IA-v1"/>
    <property type="match status" value="1"/>
</dbReference>
<gene>
    <name evidence="5" type="ORF">SUTH_01998</name>
</gene>
<dbReference type="PANTHER" id="PTHR43434">
    <property type="entry name" value="PHOSPHOGLYCOLATE PHOSPHATASE"/>
    <property type="match status" value="1"/>
</dbReference>
<evidence type="ECO:0000313" key="5">
    <source>
        <dbReference type="EMBL" id="BAO29790.1"/>
    </source>
</evidence>
<evidence type="ECO:0000256" key="4">
    <source>
        <dbReference type="ARBA" id="ARBA00023277"/>
    </source>
</evidence>
<dbReference type="InterPro" id="IPR006439">
    <property type="entry name" value="HAD-SF_hydro_IA"/>
</dbReference>
<dbReference type="Proteomes" id="UP000031637">
    <property type="component" value="Chromosome"/>
</dbReference>
<dbReference type="AlphaFoldDB" id="W0SGB6"/>
<dbReference type="STRING" id="1223802.SUTH_01998"/>
<reference evidence="5 6" key="1">
    <citation type="journal article" date="2014" name="Syst. Appl. Microbiol.">
        <title>Complete genomes of freshwater sulfur oxidizers Sulfuricella denitrificans skB26 and Sulfuritalea hydrogenivorans sk43H: genetic insights into the sulfur oxidation pathway of betaproteobacteria.</title>
        <authorList>
            <person name="Watanabe T."/>
            <person name="Kojima H."/>
            <person name="Fukui M."/>
        </authorList>
    </citation>
    <scope>NUCLEOTIDE SEQUENCE [LARGE SCALE GENOMIC DNA]</scope>
    <source>
        <strain evidence="5">DSM22779</strain>
    </source>
</reference>
<keyword evidence="1" id="KW-0479">Metal-binding</keyword>
<dbReference type="OrthoDB" id="9776368at2"/>
<dbReference type="EMBL" id="AP012547">
    <property type="protein sequence ID" value="BAO29790.1"/>
    <property type="molecule type" value="Genomic_DNA"/>
</dbReference>
<dbReference type="GO" id="GO:0005829">
    <property type="term" value="C:cytosol"/>
    <property type="evidence" value="ECO:0007669"/>
    <property type="project" value="TreeGrafter"/>
</dbReference>
<dbReference type="PANTHER" id="PTHR43434:SF23">
    <property type="entry name" value="PHOSPHOGLYCOLATE PHOSPHATASE"/>
    <property type="match status" value="1"/>
</dbReference>
<dbReference type="RefSeq" id="WP_041098953.1">
    <property type="nucleotide sequence ID" value="NZ_AP012547.1"/>
</dbReference>
<dbReference type="SFLD" id="SFLDG01129">
    <property type="entry name" value="C1.5:_HAD__Beta-PGM__Phosphata"/>
    <property type="match status" value="1"/>
</dbReference>
<dbReference type="InterPro" id="IPR041492">
    <property type="entry name" value="HAD_2"/>
</dbReference>
<keyword evidence="2" id="KW-0378">Hydrolase</keyword>
<evidence type="ECO:0000256" key="3">
    <source>
        <dbReference type="ARBA" id="ARBA00022842"/>
    </source>
</evidence>
<evidence type="ECO:0000256" key="2">
    <source>
        <dbReference type="ARBA" id="ARBA00022801"/>
    </source>
</evidence>
<dbReference type="SFLD" id="SFLDS00003">
    <property type="entry name" value="Haloacid_Dehalogenase"/>
    <property type="match status" value="1"/>
</dbReference>
<dbReference type="GO" id="GO:0008967">
    <property type="term" value="F:phosphoglycolate phosphatase activity"/>
    <property type="evidence" value="ECO:0007669"/>
    <property type="project" value="TreeGrafter"/>
</dbReference>
<keyword evidence="3" id="KW-0460">Magnesium</keyword>
<organism evidence="5 6">
    <name type="scientific">Sulfuritalea hydrogenivorans sk43H</name>
    <dbReference type="NCBI Taxonomy" id="1223802"/>
    <lineage>
        <taxon>Bacteria</taxon>
        <taxon>Pseudomonadati</taxon>
        <taxon>Pseudomonadota</taxon>
        <taxon>Betaproteobacteria</taxon>
        <taxon>Nitrosomonadales</taxon>
        <taxon>Sterolibacteriaceae</taxon>
        <taxon>Sulfuritalea</taxon>
    </lineage>
</organism>
<dbReference type="InterPro" id="IPR036412">
    <property type="entry name" value="HAD-like_sf"/>
</dbReference>
<dbReference type="InterPro" id="IPR023214">
    <property type="entry name" value="HAD_sf"/>
</dbReference>
<keyword evidence="6" id="KW-1185">Reference proteome</keyword>
<keyword evidence="4" id="KW-0119">Carbohydrate metabolism</keyword>
<accession>W0SGB6</accession>
<dbReference type="InterPro" id="IPR050155">
    <property type="entry name" value="HAD-like_hydrolase_sf"/>
</dbReference>